<sequence>MYGRAPFQERVLIPAAVIFGTIFLLLFGGMKLFGMGGSSDAAPVASASDQITPGATDQPSVTPTEVPTDAASDSPTSAVAEELPVLVLNGTSTAGLAKTVSEEIKKLGWTISGVGNWSGVTIQKSVVYYPKGYQDLANTLAESMSAVTKQSDKTMDQNVLTFVVVQ</sequence>
<dbReference type="AlphaFoldDB" id="A0A6J5ZAV3"/>
<proteinExistence type="predicted"/>
<evidence type="ECO:0000259" key="3">
    <source>
        <dbReference type="Pfam" id="PF13399"/>
    </source>
</evidence>
<accession>A0A6J5ZAV3</accession>
<evidence type="ECO:0000313" key="4">
    <source>
        <dbReference type="EMBL" id="CAB4338177.1"/>
    </source>
</evidence>
<gene>
    <name evidence="4" type="ORF">UFOPK3770_00734</name>
</gene>
<keyword evidence="2" id="KW-0812">Transmembrane</keyword>
<keyword evidence="2" id="KW-0472">Membrane</keyword>
<dbReference type="InterPro" id="IPR027381">
    <property type="entry name" value="LytR/CpsA/Psr_C"/>
</dbReference>
<feature type="region of interest" description="Disordered" evidence="1">
    <location>
        <begin position="44"/>
        <end position="75"/>
    </location>
</feature>
<evidence type="ECO:0000256" key="2">
    <source>
        <dbReference type="SAM" id="Phobius"/>
    </source>
</evidence>
<dbReference type="Gene3D" id="3.30.70.2390">
    <property type="match status" value="1"/>
</dbReference>
<protein>
    <submittedName>
        <fullName evidence="4">Unannotated protein</fullName>
    </submittedName>
</protein>
<feature type="transmembrane region" description="Helical" evidence="2">
    <location>
        <begin position="12"/>
        <end position="33"/>
    </location>
</feature>
<feature type="compositionally biased region" description="Polar residues" evidence="1">
    <location>
        <begin position="50"/>
        <end position="75"/>
    </location>
</feature>
<keyword evidence="2" id="KW-1133">Transmembrane helix</keyword>
<dbReference type="EMBL" id="CAESAJ010000068">
    <property type="protein sequence ID" value="CAB4338177.1"/>
    <property type="molecule type" value="Genomic_DNA"/>
</dbReference>
<feature type="domain" description="LytR/CpsA/Psr regulator C-terminal" evidence="3">
    <location>
        <begin position="83"/>
        <end position="163"/>
    </location>
</feature>
<organism evidence="4">
    <name type="scientific">freshwater metagenome</name>
    <dbReference type="NCBI Taxonomy" id="449393"/>
    <lineage>
        <taxon>unclassified sequences</taxon>
        <taxon>metagenomes</taxon>
        <taxon>ecological metagenomes</taxon>
    </lineage>
</organism>
<name>A0A6J5ZAV3_9ZZZZ</name>
<reference evidence="4" key="1">
    <citation type="submission" date="2020-05" db="EMBL/GenBank/DDBJ databases">
        <authorList>
            <person name="Chiriac C."/>
            <person name="Salcher M."/>
            <person name="Ghai R."/>
            <person name="Kavagutti S V."/>
        </authorList>
    </citation>
    <scope>NUCLEOTIDE SEQUENCE</scope>
</reference>
<evidence type="ECO:0000256" key="1">
    <source>
        <dbReference type="SAM" id="MobiDB-lite"/>
    </source>
</evidence>
<dbReference type="Pfam" id="PF13399">
    <property type="entry name" value="LytR_C"/>
    <property type="match status" value="1"/>
</dbReference>